<evidence type="ECO:0000313" key="1">
    <source>
        <dbReference type="EMBL" id="GGQ08580.1"/>
    </source>
</evidence>
<dbReference type="Proteomes" id="UP000654123">
    <property type="component" value="Unassembled WGS sequence"/>
</dbReference>
<gene>
    <name evidence="1" type="ORF">GCM10010249_28760</name>
</gene>
<reference evidence="1" key="2">
    <citation type="submission" date="2020-09" db="EMBL/GenBank/DDBJ databases">
        <authorList>
            <person name="Sun Q."/>
            <person name="Ohkuma M."/>
        </authorList>
    </citation>
    <scope>NUCLEOTIDE SEQUENCE</scope>
    <source>
        <strain evidence="1">JCM 4335</strain>
    </source>
</reference>
<name>A0A918ELJ6_9ACTN</name>
<keyword evidence="2" id="KW-1185">Reference proteome</keyword>
<evidence type="ECO:0000313" key="2">
    <source>
        <dbReference type="Proteomes" id="UP000654123"/>
    </source>
</evidence>
<comment type="caution">
    <text evidence="1">The sequence shown here is derived from an EMBL/GenBank/DDBJ whole genome shotgun (WGS) entry which is preliminary data.</text>
</comment>
<dbReference type="EMBL" id="BMSV01000005">
    <property type="protein sequence ID" value="GGQ08580.1"/>
    <property type="molecule type" value="Genomic_DNA"/>
</dbReference>
<organism evidence="1 2">
    <name type="scientific">Streptomyces roseolilacinus</name>
    <dbReference type="NCBI Taxonomy" id="66904"/>
    <lineage>
        <taxon>Bacteria</taxon>
        <taxon>Bacillati</taxon>
        <taxon>Actinomycetota</taxon>
        <taxon>Actinomycetes</taxon>
        <taxon>Kitasatosporales</taxon>
        <taxon>Streptomycetaceae</taxon>
        <taxon>Streptomyces</taxon>
    </lineage>
</organism>
<sequence>MTGPLRPAFHEGQVLAAADLSATVEYARGLAVRHARHLHEWGIAEGLGLVAEPRTDPLTDARHAEVRVEPGIAVDGTGREVVVTEPVVLRESDFEEVNGADRPTDEPYPVFLTATDRKPGGTPGPVSCAGGATGTRVEESYQILFGRLGDERLVEEQRPPAVGAPPAAPPARWLVLLGYVRWTDGHFGGVETEARGVGVRFTGVRADTVAARSGSLTLRTGPVVREGEPALVLSGGDQPGLVFGLYRGGGTVAPLMTVAANGNLTVEGSFSGRMPAGSTLVTSGTATDGMLLPLPAGVTPEQVADGRVVVHVRLTPRTPPTATDSTLVSTVEAAVDDERRVRCRTRLYDPLAVPASVVERPGAVDFLVLATVAATNGGA</sequence>
<proteinExistence type="predicted"/>
<reference evidence="1" key="1">
    <citation type="journal article" date="2014" name="Int. J. Syst. Evol. Microbiol.">
        <title>Complete genome sequence of Corynebacterium casei LMG S-19264T (=DSM 44701T), isolated from a smear-ripened cheese.</title>
        <authorList>
            <consortium name="US DOE Joint Genome Institute (JGI-PGF)"/>
            <person name="Walter F."/>
            <person name="Albersmeier A."/>
            <person name="Kalinowski J."/>
            <person name="Ruckert C."/>
        </authorList>
    </citation>
    <scope>NUCLEOTIDE SEQUENCE</scope>
    <source>
        <strain evidence="1">JCM 4335</strain>
    </source>
</reference>
<dbReference type="RefSeq" id="WP_189533676.1">
    <property type="nucleotide sequence ID" value="NZ_BMSV01000005.1"/>
</dbReference>
<dbReference type="AlphaFoldDB" id="A0A918ELJ6"/>
<protein>
    <submittedName>
        <fullName evidence="1">Uncharacterized protein</fullName>
    </submittedName>
</protein>
<accession>A0A918ELJ6</accession>